<dbReference type="Pfam" id="PF00359">
    <property type="entry name" value="PTS_EIIA_2"/>
    <property type="match status" value="1"/>
</dbReference>
<evidence type="ECO:0000313" key="2">
    <source>
        <dbReference type="EMBL" id="QJA06939.1"/>
    </source>
</evidence>
<evidence type="ECO:0000313" key="3">
    <source>
        <dbReference type="Proteomes" id="UP000501253"/>
    </source>
</evidence>
<name>A0A6H1WUW0_9BACT</name>
<keyword evidence="3" id="KW-1185">Reference proteome</keyword>
<organism evidence="2 3">
    <name type="scientific">Thermosulfurimonas marina</name>
    <dbReference type="NCBI Taxonomy" id="2047767"/>
    <lineage>
        <taxon>Bacteria</taxon>
        <taxon>Pseudomonadati</taxon>
        <taxon>Thermodesulfobacteriota</taxon>
        <taxon>Thermodesulfobacteria</taxon>
        <taxon>Thermodesulfobacteriales</taxon>
        <taxon>Thermodesulfobacteriaceae</taxon>
        <taxon>Thermosulfurimonas</taxon>
    </lineage>
</organism>
<accession>A0A6H1WUW0</accession>
<dbReference type="InterPro" id="IPR016152">
    <property type="entry name" value="PTrfase/Anion_transptr"/>
</dbReference>
<dbReference type="KEGG" id="tmai:FVE67_09125"/>
<reference evidence="2 3" key="1">
    <citation type="submission" date="2019-08" db="EMBL/GenBank/DDBJ databases">
        <title>Complete genome sequence of Thermosulfurimonas marina SU872T, an anaerobic thermophilic chemolithoautotrophic bacterium isolated from a shallow marine hydrothermal vent.</title>
        <authorList>
            <person name="Allioux M."/>
            <person name="Jebbar M."/>
            <person name="Slobodkina G."/>
            <person name="Slobodkin A."/>
            <person name="Moalic Y."/>
            <person name="Frolova A."/>
            <person name="Shao Z."/>
            <person name="Alain K."/>
        </authorList>
    </citation>
    <scope>NUCLEOTIDE SEQUENCE [LARGE SCALE GENOMIC DNA]</scope>
    <source>
        <strain evidence="2 3">SU872</strain>
    </source>
</reference>
<sequence>MRLLPLLAEKALFEDLQVPDKWAFFREVSRALAEETGFAAERIEAVLVERERLGSTALGEGVALPHARLPLLPRIFVSVARSRQGVPFESPNGRPVHLIFTILAPEEAQALYLHCLSRVASLLREPGVRKALMEAPGREELKAVLREFDREF</sequence>
<dbReference type="Proteomes" id="UP000501253">
    <property type="component" value="Chromosome"/>
</dbReference>
<dbReference type="PROSITE" id="PS00372">
    <property type="entry name" value="PTS_EIIA_TYPE_2_HIS"/>
    <property type="match status" value="1"/>
</dbReference>
<keyword evidence="2" id="KW-0813">Transport</keyword>
<feature type="domain" description="PTS EIIA type-2" evidence="1">
    <location>
        <begin position="5"/>
        <end position="148"/>
    </location>
</feature>
<dbReference type="InterPro" id="IPR051541">
    <property type="entry name" value="PTS_SugarTrans_NitroReg"/>
</dbReference>
<dbReference type="GO" id="GO:0030295">
    <property type="term" value="F:protein kinase activator activity"/>
    <property type="evidence" value="ECO:0007669"/>
    <property type="project" value="TreeGrafter"/>
</dbReference>
<dbReference type="RefSeq" id="WP_168720288.1">
    <property type="nucleotide sequence ID" value="NZ_CP042909.1"/>
</dbReference>
<dbReference type="AlphaFoldDB" id="A0A6H1WUW0"/>
<dbReference type="PROSITE" id="PS51094">
    <property type="entry name" value="PTS_EIIA_TYPE_2"/>
    <property type="match status" value="1"/>
</dbReference>
<protein>
    <submittedName>
        <fullName evidence="2">PTS sugar transporter subunit IIA</fullName>
    </submittedName>
</protein>
<dbReference type="EMBL" id="CP042909">
    <property type="protein sequence ID" value="QJA06939.1"/>
    <property type="molecule type" value="Genomic_DNA"/>
</dbReference>
<dbReference type="PANTHER" id="PTHR47738">
    <property type="entry name" value="PTS SYSTEM FRUCTOSE-LIKE EIIA COMPONENT-RELATED"/>
    <property type="match status" value="1"/>
</dbReference>
<dbReference type="CDD" id="cd00211">
    <property type="entry name" value="PTS_IIA_fru"/>
    <property type="match status" value="1"/>
</dbReference>
<dbReference type="SUPFAM" id="SSF55804">
    <property type="entry name" value="Phoshotransferase/anion transport protein"/>
    <property type="match status" value="1"/>
</dbReference>
<evidence type="ECO:0000259" key="1">
    <source>
        <dbReference type="PROSITE" id="PS51094"/>
    </source>
</evidence>
<proteinExistence type="predicted"/>
<keyword evidence="2" id="KW-0762">Sugar transport</keyword>
<dbReference type="Gene3D" id="3.40.930.10">
    <property type="entry name" value="Mannitol-specific EII, Chain A"/>
    <property type="match status" value="1"/>
</dbReference>
<dbReference type="InterPro" id="IPR002178">
    <property type="entry name" value="PTS_EIIA_type-2_dom"/>
</dbReference>
<dbReference type="PANTHER" id="PTHR47738:SF1">
    <property type="entry name" value="NITROGEN REGULATORY PROTEIN"/>
    <property type="match status" value="1"/>
</dbReference>
<gene>
    <name evidence="2" type="ORF">FVE67_09125</name>
</gene>